<evidence type="ECO:0000313" key="3">
    <source>
        <dbReference type="EMBL" id="MCA9728366.1"/>
    </source>
</evidence>
<feature type="domain" description="Putative zinc-finger" evidence="2">
    <location>
        <begin position="80"/>
        <end position="114"/>
    </location>
</feature>
<dbReference type="InterPro" id="IPR027383">
    <property type="entry name" value="Znf_put"/>
</dbReference>
<dbReference type="EMBL" id="JAGQHR010000364">
    <property type="protein sequence ID" value="MCA9728366.1"/>
    <property type="molecule type" value="Genomic_DNA"/>
</dbReference>
<evidence type="ECO:0000259" key="2">
    <source>
        <dbReference type="Pfam" id="PF13490"/>
    </source>
</evidence>
<proteinExistence type="predicted"/>
<evidence type="ECO:0000313" key="4">
    <source>
        <dbReference type="Proteomes" id="UP000697710"/>
    </source>
</evidence>
<dbReference type="Proteomes" id="UP000697710">
    <property type="component" value="Unassembled WGS sequence"/>
</dbReference>
<accession>A0A956RP85</accession>
<feature type="compositionally biased region" description="Polar residues" evidence="1">
    <location>
        <begin position="304"/>
        <end position="313"/>
    </location>
</feature>
<dbReference type="AlphaFoldDB" id="A0A956RP85"/>
<sequence>MECREFLRHLHPYLRGETAEPLFGRLVEHEAECEGCRARAADLDVEPLGAFAASGTVSASEVTAEPIRHRVLDRTAGRDCRWIELRMAEALEDELSSEVRLLVSKHVSGCASCRRMRDMLQALPTYYESLPELRPSPTLLASVMERTVGPRPSFFDVVRAWWRRPESMWEAALACALAAVLIFGKYLPTVDEITRTVEQVAETTGLTGLSGALGTPGEDGHALARPFVDTYTAVRDRWHGVESSAADVSSWTRRVGADLRSGDAEALLGEIRTVLEPLGLYPGNAEDSEDVMPSSEGTLEDETTPPSDSTGTMHSGDDR</sequence>
<evidence type="ECO:0000256" key="1">
    <source>
        <dbReference type="SAM" id="MobiDB-lite"/>
    </source>
</evidence>
<gene>
    <name evidence="3" type="ORF">KC729_11830</name>
</gene>
<name>A0A956RP85_UNCEI</name>
<protein>
    <submittedName>
        <fullName evidence="3">Zf-HC2 domain-containing protein</fullName>
    </submittedName>
</protein>
<reference evidence="3" key="2">
    <citation type="journal article" date="2021" name="Microbiome">
        <title>Successional dynamics and alternative stable states in a saline activated sludge microbial community over 9 years.</title>
        <authorList>
            <person name="Wang Y."/>
            <person name="Ye J."/>
            <person name="Ju F."/>
            <person name="Liu L."/>
            <person name="Boyd J.A."/>
            <person name="Deng Y."/>
            <person name="Parks D.H."/>
            <person name="Jiang X."/>
            <person name="Yin X."/>
            <person name="Woodcroft B.J."/>
            <person name="Tyson G.W."/>
            <person name="Hugenholtz P."/>
            <person name="Polz M.F."/>
            <person name="Zhang T."/>
        </authorList>
    </citation>
    <scope>NUCLEOTIDE SEQUENCE</scope>
    <source>
        <strain evidence="3">HKST-UBA01</strain>
    </source>
</reference>
<feature type="region of interest" description="Disordered" evidence="1">
    <location>
        <begin position="280"/>
        <end position="319"/>
    </location>
</feature>
<comment type="caution">
    <text evidence="3">The sequence shown here is derived from an EMBL/GenBank/DDBJ whole genome shotgun (WGS) entry which is preliminary data.</text>
</comment>
<reference evidence="3" key="1">
    <citation type="submission" date="2020-04" db="EMBL/GenBank/DDBJ databases">
        <authorList>
            <person name="Zhang T."/>
        </authorList>
    </citation>
    <scope>NUCLEOTIDE SEQUENCE</scope>
    <source>
        <strain evidence="3">HKST-UBA01</strain>
    </source>
</reference>
<dbReference type="Pfam" id="PF13490">
    <property type="entry name" value="zf-HC2"/>
    <property type="match status" value="1"/>
</dbReference>
<organism evidence="3 4">
    <name type="scientific">Eiseniibacteriota bacterium</name>
    <dbReference type="NCBI Taxonomy" id="2212470"/>
    <lineage>
        <taxon>Bacteria</taxon>
        <taxon>Candidatus Eiseniibacteriota</taxon>
    </lineage>
</organism>